<dbReference type="EMBL" id="PVBQ01000027">
    <property type="protein sequence ID" value="PRD44542.1"/>
    <property type="molecule type" value="Genomic_DNA"/>
</dbReference>
<comment type="caution">
    <text evidence="2">The sequence shown here is derived from an EMBL/GenBank/DDBJ whole genome shotgun (WGS) entry which is preliminary data.</text>
</comment>
<sequence length="179" mass="21322">MESKIETIYFSKKAKRSLVIKILVIWFFIYFPFINFIRDYFMFSRPIESTFFVKLLIFIYALMLLVLFIFRFFSNWAIRILPEGLIIRSFYGEHFFHYRDVKDVEVISSRRGRPILRLTLSRSWGSPKLIKPLKRLFVKTDKDGNPCLLLNLADLDVDIEYLLRLIAAHIRNSENPAGE</sequence>
<dbReference type="Proteomes" id="UP000239711">
    <property type="component" value="Unassembled WGS sequence"/>
</dbReference>
<keyword evidence="1" id="KW-0812">Transmembrane</keyword>
<keyword evidence="1" id="KW-0472">Membrane</keyword>
<keyword evidence="1" id="KW-1133">Transmembrane helix</keyword>
<feature type="transmembrane region" description="Helical" evidence="1">
    <location>
        <begin position="18"/>
        <end position="37"/>
    </location>
</feature>
<evidence type="ECO:0000313" key="2">
    <source>
        <dbReference type="EMBL" id="PRD44542.1"/>
    </source>
</evidence>
<dbReference type="AlphaFoldDB" id="A0A2S9IVJ3"/>
<gene>
    <name evidence="2" type="ORF">C5745_19380</name>
</gene>
<reference evidence="2 3" key="1">
    <citation type="submission" date="2018-02" db="EMBL/GenBank/DDBJ databases">
        <title>The draft genome of Sphingobacterium sp. 5JN-11.</title>
        <authorList>
            <person name="Liu L."/>
            <person name="Li L."/>
            <person name="Liang L."/>
            <person name="Zhang X."/>
            <person name="Wang T."/>
        </authorList>
    </citation>
    <scope>NUCLEOTIDE SEQUENCE [LARGE SCALE GENOMIC DNA]</scope>
    <source>
        <strain evidence="2 3">5JN-11</strain>
    </source>
</reference>
<proteinExistence type="predicted"/>
<protein>
    <submittedName>
        <fullName evidence="2">Uncharacterized protein</fullName>
    </submittedName>
</protein>
<accession>A0A2S9IVJ3</accession>
<evidence type="ECO:0000313" key="3">
    <source>
        <dbReference type="Proteomes" id="UP000239711"/>
    </source>
</evidence>
<name>A0A2S9IVJ3_9SPHI</name>
<keyword evidence="3" id="KW-1185">Reference proteome</keyword>
<organism evidence="2 3">
    <name type="scientific">Sphingobacterium haloxyli</name>
    <dbReference type="NCBI Taxonomy" id="2100533"/>
    <lineage>
        <taxon>Bacteria</taxon>
        <taxon>Pseudomonadati</taxon>
        <taxon>Bacteroidota</taxon>
        <taxon>Sphingobacteriia</taxon>
        <taxon>Sphingobacteriales</taxon>
        <taxon>Sphingobacteriaceae</taxon>
        <taxon>Sphingobacterium</taxon>
    </lineage>
</organism>
<evidence type="ECO:0000256" key="1">
    <source>
        <dbReference type="SAM" id="Phobius"/>
    </source>
</evidence>
<feature type="transmembrane region" description="Helical" evidence="1">
    <location>
        <begin position="49"/>
        <end position="70"/>
    </location>
</feature>